<sequence>MRLAEPTSDEPHHTTMAAPASCEHNFKVIKSDTNIVQWNCNLCHSGPHPFIYECQNCKLKTCRPCTAKA</sequence>
<reference evidence="1" key="1">
    <citation type="journal article" date="2020" name="Stud. Mycol.">
        <title>101 Dothideomycetes genomes: a test case for predicting lifestyles and emergence of pathogens.</title>
        <authorList>
            <person name="Haridas S."/>
            <person name="Albert R."/>
            <person name="Binder M."/>
            <person name="Bloem J."/>
            <person name="Labutti K."/>
            <person name="Salamov A."/>
            <person name="Andreopoulos B."/>
            <person name="Baker S."/>
            <person name="Barry K."/>
            <person name="Bills G."/>
            <person name="Bluhm B."/>
            <person name="Cannon C."/>
            <person name="Castanera R."/>
            <person name="Culley D."/>
            <person name="Daum C."/>
            <person name="Ezra D."/>
            <person name="Gonzalez J."/>
            <person name="Henrissat B."/>
            <person name="Kuo A."/>
            <person name="Liang C."/>
            <person name="Lipzen A."/>
            <person name="Lutzoni F."/>
            <person name="Magnuson J."/>
            <person name="Mondo S."/>
            <person name="Nolan M."/>
            <person name="Ohm R."/>
            <person name="Pangilinan J."/>
            <person name="Park H.-J."/>
            <person name="Ramirez L."/>
            <person name="Alfaro M."/>
            <person name="Sun H."/>
            <person name="Tritt A."/>
            <person name="Yoshinaga Y."/>
            <person name="Zwiers L.-H."/>
            <person name="Turgeon B."/>
            <person name="Goodwin S."/>
            <person name="Spatafora J."/>
            <person name="Crous P."/>
            <person name="Grigoriev I."/>
        </authorList>
    </citation>
    <scope>NUCLEOTIDE SEQUENCE</scope>
    <source>
        <strain evidence="1">CBS 122367</strain>
    </source>
</reference>
<evidence type="ECO:0000313" key="2">
    <source>
        <dbReference type="Proteomes" id="UP000799291"/>
    </source>
</evidence>
<evidence type="ECO:0000313" key="1">
    <source>
        <dbReference type="EMBL" id="KAF2684122.1"/>
    </source>
</evidence>
<name>A0A6G1J0T6_9PLEO</name>
<dbReference type="OrthoDB" id="4596934at2759"/>
<gene>
    <name evidence="1" type="ORF">K458DRAFT_37825</name>
</gene>
<dbReference type="EMBL" id="MU005582">
    <property type="protein sequence ID" value="KAF2684122.1"/>
    <property type="molecule type" value="Genomic_DNA"/>
</dbReference>
<dbReference type="Proteomes" id="UP000799291">
    <property type="component" value="Unassembled WGS sequence"/>
</dbReference>
<proteinExistence type="predicted"/>
<dbReference type="AlphaFoldDB" id="A0A6G1J0T6"/>
<organism evidence="1 2">
    <name type="scientific">Lentithecium fluviatile CBS 122367</name>
    <dbReference type="NCBI Taxonomy" id="1168545"/>
    <lineage>
        <taxon>Eukaryota</taxon>
        <taxon>Fungi</taxon>
        <taxon>Dikarya</taxon>
        <taxon>Ascomycota</taxon>
        <taxon>Pezizomycotina</taxon>
        <taxon>Dothideomycetes</taxon>
        <taxon>Pleosporomycetidae</taxon>
        <taxon>Pleosporales</taxon>
        <taxon>Massarineae</taxon>
        <taxon>Lentitheciaceae</taxon>
        <taxon>Lentithecium</taxon>
    </lineage>
</organism>
<accession>A0A6G1J0T6</accession>
<protein>
    <submittedName>
        <fullName evidence="1">Uncharacterized protein</fullName>
    </submittedName>
</protein>
<keyword evidence="2" id="KW-1185">Reference proteome</keyword>